<sequence length="280" mass="32084">MFGLFVGHFGMQHGRLIFELPSNWKAKVYEACGGSWRKRQMVDLLRRQLGRKAFVRRRDTPFDSNEPWLQNALSVHADGSVHAIVSTSAEPKPGVLRLDDLHDGTEQWRTTRSLNVPRTTEAMVDAVRVLLGYSQRVRFVDPYFNPNKRRFTDNLNAFLQACGKLRGKNVRCEIHSSTKPGQSAAYFERQCRERLRSPHGVRVVRWQARTDGQDFHDRFILTDIGGVKIGHGLDHGQGRDSTTTFSLLERETWAELQGRFDDARVYDLADECRVAAVERS</sequence>
<protein>
    <submittedName>
        <fullName evidence="1">Uncharacterized protein</fullName>
    </submittedName>
</protein>
<organism evidence="1 2">
    <name type="scientific">Persicimonas caeni</name>
    <dbReference type="NCBI Taxonomy" id="2292766"/>
    <lineage>
        <taxon>Bacteria</taxon>
        <taxon>Deltaproteobacteria</taxon>
        <taxon>Bradymonadales</taxon>
        <taxon>Bradymonadaceae</taxon>
        <taxon>Persicimonas</taxon>
    </lineage>
</organism>
<dbReference type="Proteomes" id="UP000315995">
    <property type="component" value="Chromosome"/>
</dbReference>
<reference evidence="1 2" key="1">
    <citation type="submission" date="2019-06" db="EMBL/GenBank/DDBJ databases">
        <title>Persicimonas caeni gen. nov., sp. nov., a predatory bacterium isolated from solar saltern.</title>
        <authorList>
            <person name="Wang S."/>
        </authorList>
    </citation>
    <scope>NUCLEOTIDE SEQUENCE [LARGE SCALE GENOMIC DNA]</scope>
    <source>
        <strain evidence="1 2">YN101</strain>
    </source>
</reference>
<accession>A0A4Y6PV26</accession>
<keyword evidence="2" id="KW-1185">Reference proteome</keyword>
<evidence type="ECO:0000313" key="2">
    <source>
        <dbReference type="Proteomes" id="UP000315995"/>
    </source>
</evidence>
<gene>
    <name evidence="1" type="ORF">FIV42_15520</name>
</gene>
<evidence type="ECO:0000313" key="1">
    <source>
        <dbReference type="EMBL" id="QDG52100.1"/>
    </source>
</evidence>
<proteinExistence type="predicted"/>
<dbReference type="AlphaFoldDB" id="A0A4Y6PV26"/>
<name>A0A4Y6PV26_PERCE</name>
<dbReference type="EMBL" id="CP041186">
    <property type="protein sequence ID" value="QDG52100.1"/>
    <property type="molecule type" value="Genomic_DNA"/>
</dbReference>